<dbReference type="UniPathway" id="UPA00143"/>
<keyword evidence="1" id="KW-0862">Zinc</keyword>
<evidence type="ECO:0000256" key="1">
    <source>
        <dbReference type="RuleBase" id="RU366018"/>
    </source>
</evidence>
<dbReference type="EC" id="2.3.2.27" evidence="1"/>
<accession>X6NNN1</accession>
<comment type="similarity">
    <text evidence="1">Belongs to the E3 ubiquitin-protein ligase UBR1-like family.</text>
</comment>
<dbReference type="Pfam" id="PF22960">
    <property type="entry name" value="WHD_UBR1"/>
    <property type="match status" value="1"/>
</dbReference>
<dbReference type="AlphaFoldDB" id="X6NNN1"/>
<dbReference type="SUPFAM" id="SSF46785">
    <property type="entry name" value="Winged helix' DNA-binding domain"/>
    <property type="match status" value="1"/>
</dbReference>
<dbReference type="Gene3D" id="1.10.10.2670">
    <property type="entry name" value="E3 ubiquitin-protein ligase"/>
    <property type="match status" value="1"/>
</dbReference>
<keyword evidence="1" id="KW-0808">Transferase</keyword>
<organism evidence="3 4">
    <name type="scientific">Reticulomyxa filosa</name>
    <dbReference type="NCBI Taxonomy" id="46433"/>
    <lineage>
        <taxon>Eukaryota</taxon>
        <taxon>Sar</taxon>
        <taxon>Rhizaria</taxon>
        <taxon>Retaria</taxon>
        <taxon>Foraminifera</taxon>
        <taxon>Monothalamids</taxon>
        <taxon>Reticulomyxidae</taxon>
        <taxon>Reticulomyxa</taxon>
    </lineage>
</organism>
<dbReference type="Proteomes" id="UP000023152">
    <property type="component" value="Unassembled WGS sequence"/>
</dbReference>
<feature type="domain" description="E3 ubiquitin-protein ligase UBR1-like winged-helix" evidence="2">
    <location>
        <begin position="226"/>
        <end position="303"/>
    </location>
</feature>
<proteinExistence type="inferred from homology"/>
<evidence type="ECO:0000259" key="2">
    <source>
        <dbReference type="Pfam" id="PF22960"/>
    </source>
</evidence>
<dbReference type="GO" id="GO:0016567">
    <property type="term" value="P:protein ubiquitination"/>
    <property type="evidence" value="ECO:0007669"/>
    <property type="project" value="UniProtKB-UniRule"/>
</dbReference>
<reference evidence="3 4" key="1">
    <citation type="journal article" date="2013" name="Curr. Biol.">
        <title>The Genome of the Foraminiferan Reticulomyxa filosa.</title>
        <authorList>
            <person name="Glockner G."/>
            <person name="Hulsmann N."/>
            <person name="Schleicher M."/>
            <person name="Noegel A.A."/>
            <person name="Eichinger L."/>
            <person name="Gallinger C."/>
            <person name="Pawlowski J."/>
            <person name="Sierra R."/>
            <person name="Euteneuer U."/>
            <person name="Pillet L."/>
            <person name="Moustafa A."/>
            <person name="Platzer M."/>
            <person name="Groth M."/>
            <person name="Szafranski K."/>
            <person name="Schliwa M."/>
        </authorList>
    </citation>
    <scope>NUCLEOTIDE SEQUENCE [LARGE SCALE GENOMIC DNA]</scope>
</reference>
<feature type="non-terminal residue" evidence="3">
    <location>
        <position position="370"/>
    </location>
</feature>
<comment type="catalytic activity">
    <reaction evidence="1">
        <text>S-ubiquitinyl-[E2 ubiquitin-conjugating enzyme]-L-cysteine + [acceptor protein]-L-lysine = [E2 ubiquitin-conjugating enzyme]-L-cysteine + N(6)-ubiquitinyl-[acceptor protein]-L-lysine.</text>
        <dbReference type="EC" id="2.3.2.27"/>
    </reaction>
</comment>
<keyword evidence="1" id="KW-0863">Zinc-finger</keyword>
<dbReference type="InterPro" id="IPR055194">
    <property type="entry name" value="UBR1-like_WH"/>
</dbReference>
<dbReference type="GO" id="GO:0008270">
    <property type="term" value="F:zinc ion binding"/>
    <property type="evidence" value="ECO:0007669"/>
    <property type="project" value="UniProtKB-UniRule"/>
</dbReference>
<dbReference type="GO" id="GO:0005737">
    <property type="term" value="C:cytoplasm"/>
    <property type="evidence" value="ECO:0007669"/>
    <property type="project" value="TreeGrafter"/>
</dbReference>
<dbReference type="GO" id="GO:0061630">
    <property type="term" value="F:ubiquitin protein ligase activity"/>
    <property type="evidence" value="ECO:0007669"/>
    <property type="project" value="UniProtKB-UniRule"/>
</dbReference>
<dbReference type="OrthoDB" id="26387at2759"/>
<dbReference type="GO" id="GO:0071596">
    <property type="term" value="P:ubiquitin-dependent protein catabolic process via the N-end rule pathway"/>
    <property type="evidence" value="ECO:0007669"/>
    <property type="project" value="UniProtKB-UniRule"/>
</dbReference>
<comment type="caution">
    <text evidence="3">The sequence shown here is derived from an EMBL/GenBank/DDBJ whole genome shotgun (WGS) entry which is preliminary data.</text>
</comment>
<comment type="pathway">
    <text evidence="1">Protein modification; protein ubiquitination.</text>
</comment>
<evidence type="ECO:0000313" key="3">
    <source>
        <dbReference type="EMBL" id="ETO27865.1"/>
    </source>
</evidence>
<dbReference type="GO" id="GO:0000151">
    <property type="term" value="C:ubiquitin ligase complex"/>
    <property type="evidence" value="ECO:0007669"/>
    <property type="project" value="TreeGrafter"/>
</dbReference>
<dbReference type="InterPro" id="IPR039164">
    <property type="entry name" value="UBR1-like"/>
</dbReference>
<dbReference type="InterPro" id="IPR042065">
    <property type="entry name" value="E3_ELL-like"/>
</dbReference>
<dbReference type="InterPro" id="IPR036390">
    <property type="entry name" value="WH_DNA-bd_sf"/>
</dbReference>
<comment type="function">
    <text evidence="1">Ubiquitin ligase protein which is a component of the N-end rule pathway. Recognizes and binds to proteins bearing specific N-terminal residues that are destabilizing according to the N-end rule, leading to their ubiquitination and subsequent degradation.</text>
</comment>
<protein>
    <recommendedName>
        <fullName evidence="1">E3 ubiquitin-protein ligase</fullName>
        <ecNumber evidence="1">2.3.2.27</ecNumber>
    </recommendedName>
</protein>
<keyword evidence="4" id="KW-1185">Reference proteome</keyword>
<dbReference type="PANTHER" id="PTHR21497">
    <property type="entry name" value="UBIQUITIN LIGASE E3 ALPHA-RELATED"/>
    <property type="match status" value="1"/>
</dbReference>
<dbReference type="EMBL" id="ASPP01006990">
    <property type="protein sequence ID" value="ETO27865.1"/>
    <property type="molecule type" value="Genomic_DNA"/>
</dbReference>
<keyword evidence="1" id="KW-0479">Metal-binding</keyword>
<name>X6NNN1_RETFI</name>
<evidence type="ECO:0000313" key="4">
    <source>
        <dbReference type="Proteomes" id="UP000023152"/>
    </source>
</evidence>
<keyword evidence="1" id="KW-0833">Ubl conjugation pathway</keyword>
<sequence length="370" mass="43860">EQSHRNINITLKTFENEKETVSVYIFRVDRDRLSLYLPLSRFIVNLIAVYSQSSGRSLLTLASQADFGVEFDRVYVDMYFDQFMKLASLLSQARAQLWSQQSNKNLTDFIETYESMDWYLKWRSDDIGGLYQALEWFSPSHFISRLLYFYQLHDWFVSTPVLAVTPQSVMEAELVDKFESGWMQWNSTDRTLLMVEELFSCLIQLVTEPTFRVWRSIQNDDNDKWIEYDLIHWLALDSSDYRELHKKLCASQQHIDDTAALKRVADYEPPQQTKGAKYYLKSELWPRVNPYFHKYKVDVRRKIINLKRNKGLSLQLTFEHCDANRIALLGTSWMAIMWTCILHHVFVNDIKRFTQSIFIQCLQLIDLAVQ</sequence>
<feature type="non-terminal residue" evidence="3">
    <location>
        <position position="1"/>
    </location>
</feature>
<gene>
    <name evidence="3" type="ORF">RFI_09267</name>
</gene>
<dbReference type="PANTHER" id="PTHR21497:SF24">
    <property type="entry name" value="E3 UBIQUITIN-PROTEIN LIGASE UBR1"/>
    <property type="match status" value="1"/>
</dbReference>